<evidence type="ECO:0000256" key="1">
    <source>
        <dbReference type="ARBA" id="ARBA00004651"/>
    </source>
</evidence>
<keyword evidence="4 6" id="KW-1133">Transmembrane helix</keyword>
<dbReference type="InterPro" id="IPR010432">
    <property type="entry name" value="RDD"/>
</dbReference>
<feature type="domain" description="RDD" evidence="7">
    <location>
        <begin position="10"/>
        <end position="107"/>
    </location>
</feature>
<dbReference type="Proteomes" id="UP000023772">
    <property type="component" value="Chromosome"/>
</dbReference>
<dbReference type="AlphaFoldDB" id="X5DET3"/>
<reference evidence="9 11" key="2">
    <citation type="submission" date="2016-10" db="EMBL/GenBank/DDBJ databases">
        <authorList>
            <person name="de Groot N.N."/>
        </authorList>
    </citation>
    <scope>NUCLEOTIDE SEQUENCE [LARGE SCALE GENOMIC DNA]</scope>
    <source>
        <strain evidence="9 11">DSM 25947</strain>
    </source>
</reference>
<name>X5DET3_9BACT</name>
<accession>X5DET3</accession>
<dbReference type="InterPro" id="IPR051791">
    <property type="entry name" value="Pra-immunoreactive"/>
</dbReference>
<keyword evidence="3 6" id="KW-0812">Transmembrane</keyword>
<evidence type="ECO:0000256" key="2">
    <source>
        <dbReference type="ARBA" id="ARBA00022475"/>
    </source>
</evidence>
<dbReference type="STRING" id="1168034.FH5T_02670"/>
<organism evidence="9 11">
    <name type="scientific">Draconibacterium orientale</name>
    <dbReference type="NCBI Taxonomy" id="1168034"/>
    <lineage>
        <taxon>Bacteria</taxon>
        <taxon>Pseudomonadati</taxon>
        <taxon>Bacteroidota</taxon>
        <taxon>Bacteroidia</taxon>
        <taxon>Marinilabiliales</taxon>
        <taxon>Prolixibacteraceae</taxon>
        <taxon>Draconibacterium</taxon>
    </lineage>
</organism>
<gene>
    <name evidence="8" type="ORF">FH5T_02670</name>
    <name evidence="9" type="ORF">SAMN05444285_1309</name>
</gene>
<dbReference type="KEGG" id="dori:FH5T_02670"/>
<evidence type="ECO:0000256" key="5">
    <source>
        <dbReference type="ARBA" id="ARBA00023136"/>
    </source>
</evidence>
<protein>
    <submittedName>
        <fullName evidence="9">RDD family protein</fullName>
    </submittedName>
    <submittedName>
        <fullName evidence="8">Transporter</fullName>
    </submittedName>
</protein>
<dbReference type="EMBL" id="CP007451">
    <property type="protein sequence ID" value="AHW58862.1"/>
    <property type="molecule type" value="Genomic_DNA"/>
</dbReference>
<dbReference type="eggNOG" id="COG1714">
    <property type="taxonomic scope" value="Bacteria"/>
</dbReference>
<keyword evidence="5 6" id="KW-0472">Membrane</keyword>
<evidence type="ECO:0000256" key="3">
    <source>
        <dbReference type="ARBA" id="ARBA00022692"/>
    </source>
</evidence>
<dbReference type="Proteomes" id="UP000181981">
    <property type="component" value="Unassembled WGS sequence"/>
</dbReference>
<dbReference type="PANTHER" id="PTHR36115:SF4">
    <property type="entry name" value="MEMBRANE PROTEIN"/>
    <property type="match status" value="1"/>
</dbReference>
<keyword evidence="10" id="KW-1185">Reference proteome</keyword>
<dbReference type="PANTHER" id="PTHR36115">
    <property type="entry name" value="PROLINE-RICH ANTIGEN HOMOLOG-RELATED"/>
    <property type="match status" value="1"/>
</dbReference>
<dbReference type="RefSeq" id="WP_051567559.1">
    <property type="nucleotide sequence ID" value="NZ_FOHT01000030.1"/>
</dbReference>
<reference evidence="8 10" key="1">
    <citation type="submission" date="2014-03" db="EMBL/GenBank/DDBJ databases">
        <title>Complete genome sequence of a deeply braunched marine Bacteroidia bacterium Draconibacterium orientale type strain FH5T.</title>
        <authorList>
            <person name="Li X."/>
            <person name="Wang X."/>
            <person name="Xie Z."/>
            <person name="Du Z."/>
            <person name="Chen G."/>
        </authorList>
    </citation>
    <scope>NUCLEOTIDE SEQUENCE [LARGE SCALE GENOMIC DNA]</scope>
    <source>
        <strain evidence="8 10">FH5</strain>
    </source>
</reference>
<evidence type="ECO:0000313" key="10">
    <source>
        <dbReference type="Proteomes" id="UP000023772"/>
    </source>
</evidence>
<evidence type="ECO:0000313" key="9">
    <source>
        <dbReference type="EMBL" id="SET93244.1"/>
    </source>
</evidence>
<dbReference type="GO" id="GO:0005886">
    <property type="term" value="C:plasma membrane"/>
    <property type="evidence" value="ECO:0007669"/>
    <property type="project" value="UniProtKB-SubCell"/>
</dbReference>
<sequence>MPEMNGKTLRLVNFLIDSAIYFLIMFGILILFKDVIPQQNVKWISIIVYFLYYFILESTTEQTIGKIITRSKVVSSTESKNYFFLRIILRTMTRFIPIDILTYLFSFRGLHDWISKTTVNKL</sequence>
<feature type="transmembrane region" description="Helical" evidence="6">
    <location>
        <begin position="12"/>
        <end position="31"/>
    </location>
</feature>
<evidence type="ECO:0000259" key="7">
    <source>
        <dbReference type="Pfam" id="PF06271"/>
    </source>
</evidence>
<proteinExistence type="predicted"/>
<dbReference type="Pfam" id="PF06271">
    <property type="entry name" value="RDD"/>
    <property type="match status" value="1"/>
</dbReference>
<evidence type="ECO:0000313" key="8">
    <source>
        <dbReference type="EMBL" id="AHW58862.1"/>
    </source>
</evidence>
<evidence type="ECO:0000256" key="4">
    <source>
        <dbReference type="ARBA" id="ARBA00022989"/>
    </source>
</evidence>
<comment type="subcellular location">
    <subcellularLocation>
        <location evidence="1">Cell membrane</location>
        <topology evidence="1">Multi-pass membrane protein</topology>
    </subcellularLocation>
</comment>
<evidence type="ECO:0000313" key="11">
    <source>
        <dbReference type="Proteomes" id="UP000181981"/>
    </source>
</evidence>
<dbReference type="OrthoDB" id="762068at2"/>
<keyword evidence="2" id="KW-1003">Cell membrane</keyword>
<evidence type="ECO:0000256" key="6">
    <source>
        <dbReference type="SAM" id="Phobius"/>
    </source>
</evidence>
<feature type="transmembrane region" description="Helical" evidence="6">
    <location>
        <begin position="43"/>
        <end position="60"/>
    </location>
</feature>
<dbReference type="HOGENOM" id="CLU_2023065_0_0_10"/>
<dbReference type="EMBL" id="FOHT01000030">
    <property type="protein sequence ID" value="SET93244.1"/>
    <property type="molecule type" value="Genomic_DNA"/>
</dbReference>